<sequence>MTGNSLFKLEIFVIDFTLKLLLSLSDVVLAKHHSSKIGALFLFVT</sequence>
<accession>A0A1I2GTG3</accession>
<dbReference type="AlphaFoldDB" id="A0A1I2GTG3"/>
<dbReference type="EMBL" id="FONN01000018">
    <property type="protein sequence ID" value="SFF20473.1"/>
    <property type="molecule type" value="Genomic_DNA"/>
</dbReference>
<name>A0A1I2GTG3_9BACL</name>
<protein>
    <submittedName>
        <fullName evidence="1">Uncharacterized protein</fullName>
    </submittedName>
</protein>
<reference evidence="2" key="1">
    <citation type="submission" date="2016-10" db="EMBL/GenBank/DDBJ databases">
        <authorList>
            <person name="Varghese N."/>
            <person name="Submissions S."/>
        </authorList>
    </citation>
    <scope>NUCLEOTIDE SEQUENCE [LARGE SCALE GENOMIC DNA]</scope>
    <source>
        <strain evidence="2">CGMCC 1.10223</strain>
    </source>
</reference>
<evidence type="ECO:0000313" key="1">
    <source>
        <dbReference type="EMBL" id="SFF20473.1"/>
    </source>
</evidence>
<proteinExistence type="predicted"/>
<keyword evidence="2" id="KW-1185">Reference proteome</keyword>
<dbReference type="Proteomes" id="UP000183410">
    <property type="component" value="Unassembled WGS sequence"/>
</dbReference>
<organism evidence="1 2">
    <name type="scientific">Paenibacillus algorifonticola</name>
    <dbReference type="NCBI Taxonomy" id="684063"/>
    <lineage>
        <taxon>Bacteria</taxon>
        <taxon>Bacillati</taxon>
        <taxon>Bacillota</taxon>
        <taxon>Bacilli</taxon>
        <taxon>Bacillales</taxon>
        <taxon>Paenibacillaceae</taxon>
        <taxon>Paenibacillus</taxon>
    </lineage>
</organism>
<evidence type="ECO:0000313" key="2">
    <source>
        <dbReference type="Proteomes" id="UP000183410"/>
    </source>
</evidence>
<gene>
    <name evidence="1" type="ORF">SAMN04487969_1188</name>
</gene>